<dbReference type="Proteomes" id="UP000253729">
    <property type="component" value="Unassembled WGS sequence"/>
</dbReference>
<evidence type="ECO:0000313" key="3">
    <source>
        <dbReference type="Proteomes" id="UP000253729"/>
    </source>
</evidence>
<name>A0A3F3PJ47_9EURO</name>
<feature type="region of interest" description="Disordered" evidence="1">
    <location>
        <begin position="1"/>
        <end position="26"/>
    </location>
</feature>
<sequence>MRHPSDTWTKPKLGNPGIQEPMGGKRANRRTRLLYCSSSRRVVLCSADAEFPAGACCFSPRIETRIPQSCFDLGAA</sequence>
<dbReference type="EMBL" id="KZ852108">
    <property type="protein sequence ID" value="RDH26949.1"/>
    <property type="molecule type" value="Genomic_DNA"/>
</dbReference>
<dbReference type="GeneID" id="38136712"/>
<protein>
    <submittedName>
        <fullName evidence="2">Uncharacterized protein</fullName>
    </submittedName>
</protein>
<accession>A0A3F3PJ47</accession>
<proteinExistence type="predicted"/>
<keyword evidence="3" id="KW-1185">Reference proteome</keyword>
<reference evidence="2 3" key="1">
    <citation type="submission" date="2018-07" db="EMBL/GenBank/DDBJ databases">
        <title>The genomes of Aspergillus section Nigri reveals drivers in fungal speciation.</title>
        <authorList>
            <consortium name="DOE Joint Genome Institute"/>
            <person name="Vesth T.C."/>
            <person name="Nybo J."/>
            <person name="Theobald S."/>
            <person name="Brandl J."/>
            <person name="Frisvad J.C."/>
            <person name="Nielsen K.F."/>
            <person name="Lyhne E.K."/>
            <person name="Kogle M.E."/>
            <person name="Kuo A."/>
            <person name="Riley R."/>
            <person name="Clum A."/>
            <person name="Nolan M."/>
            <person name="Lipzen A."/>
            <person name="Salamov A."/>
            <person name="Henrissat B."/>
            <person name="Wiebenga A."/>
            <person name="De vries R.P."/>
            <person name="Grigoriev I.V."/>
            <person name="Mortensen U.H."/>
            <person name="Andersen M.R."/>
            <person name="Baker S.E."/>
        </authorList>
    </citation>
    <scope>NUCLEOTIDE SEQUENCE [LARGE SCALE GENOMIC DNA]</scope>
    <source>
        <strain evidence="2 3">CBS 139.54b</strain>
    </source>
</reference>
<dbReference type="RefSeq" id="XP_026619971.1">
    <property type="nucleotide sequence ID" value="XM_026768356.1"/>
</dbReference>
<gene>
    <name evidence="2" type="ORF">BDQ94DRAFT_154799</name>
</gene>
<organism evidence="2 3">
    <name type="scientific">Aspergillus welwitschiae</name>
    <dbReference type="NCBI Taxonomy" id="1341132"/>
    <lineage>
        <taxon>Eukaryota</taxon>
        <taxon>Fungi</taxon>
        <taxon>Dikarya</taxon>
        <taxon>Ascomycota</taxon>
        <taxon>Pezizomycotina</taxon>
        <taxon>Eurotiomycetes</taxon>
        <taxon>Eurotiomycetidae</taxon>
        <taxon>Eurotiales</taxon>
        <taxon>Aspergillaceae</taxon>
        <taxon>Aspergillus</taxon>
        <taxon>Aspergillus subgen. Circumdati</taxon>
    </lineage>
</organism>
<dbReference type="AlphaFoldDB" id="A0A3F3PJ47"/>
<evidence type="ECO:0000313" key="2">
    <source>
        <dbReference type="EMBL" id="RDH26949.1"/>
    </source>
</evidence>
<evidence type="ECO:0000256" key="1">
    <source>
        <dbReference type="SAM" id="MobiDB-lite"/>
    </source>
</evidence>